<feature type="transmembrane region" description="Helical" evidence="8">
    <location>
        <begin position="123"/>
        <end position="144"/>
    </location>
</feature>
<evidence type="ECO:0000313" key="10">
    <source>
        <dbReference type="EMBL" id="NYD25782.1"/>
    </source>
</evidence>
<gene>
    <name evidence="10" type="ORF">BJ960_000585</name>
</gene>
<dbReference type="NCBIfam" id="TIGR01726">
    <property type="entry name" value="HEQRo_perm_3TM"/>
    <property type="match status" value="1"/>
</dbReference>
<keyword evidence="11" id="KW-1185">Reference proteome</keyword>
<keyword evidence="5" id="KW-0029">Amino-acid transport</keyword>
<dbReference type="EMBL" id="JACCBD010000001">
    <property type="protein sequence ID" value="NYD25782.1"/>
    <property type="molecule type" value="Genomic_DNA"/>
</dbReference>
<comment type="caution">
    <text evidence="10">The sequence shown here is derived from an EMBL/GenBank/DDBJ whole genome shotgun (WGS) entry which is preliminary data.</text>
</comment>
<feature type="transmembrane region" description="Helical" evidence="8">
    <location>
        <begin position="251"/>
        <end position="273"/>
    </location>
</feature>
<dbReference type="GO" id="GO:0022857">
    <property type="term" value="F:transmembrane transporter activity"/>
    <property type="evidence" value="ECO:0007669"/>
    <property type="project" value="InterPro"/>
</dbReference>
<feature type="transmembrane region" description="Helical" evidence="8">
    <location>
        <begin position="64"/>
        <end position="97"/>
    </location>
</feature>
<name>A0A852RGF2_9MICO</name>
<evidence type="ECO:0000256" key="8">
    <source>
        <dbReference type="RuleBase" id="RU363032"/>
    </source>
</evidence>
<evidence type="ECO:0000256" key="7">
    <source>
        <dbReference type="ARBA" id="ARBA00023136"/>
    </source>
</evidence>
<dbReference type="FunFam" id="1.10.3720.10:FF:000006">
    <property type="entry name" value="Glutamate/aspartate ABC transporter, permease protein GltK"/>
    <property type="match status" value="1"/>
</dbReference>
<evidence type="ECO:0000256" key="5">
    <source>
        <dbReference type="ARBA" id="ARBA00022970"/>
    </source>
</evidence>
<dbReference type="SUPFAM" id="SSF161098">
    <property type="entry name" value="MetI-like"/>
    <property type="match status" value="1"/>
</dbReference>
<dbReference type="PANTHER" id="PTHR30614:SF0">
    <property type="entry name" value="L-CYSTINE TRANSPORT SYSTEM PERMEASE PROTEIN TCYL"/>
    <property type="match status" value="1"/>
</dbReference>
<proteinExistence type="inferred from homology"/>
<dbReference type="GO" id="GO:0043190">
    <property type="term" value="C:ATP-binding cassette (ABC) transporter complex"/>
    <property type="evidence" value="ECO:0007669"/>
    <property type="project" value="InterPro"/>
</dbReference>
<evidence type="ECO:0000313" key="11">
    <source>
        <dbReference type="Proteomes" id="UP000586095"/>
    </source>
</evidence>
<evidence type="ECO:0000256" key="2">
    <source>
        <dbReference type="ARBA" id="ARBA00022448"/>
    </source>
</evidence>
<dbReference type="GO" id="GO:0006865">
    <property type="term" value="P:amino acid transport"/>
    <property type="evidence" value="ECO:0007669"/>
    <property type="project" value="UniProtKB-KW"/>
</dbReference>
<dbReference type="AlphaFoldDB" id="A0A852RGF2"/>
<dbReference type="PANTHER" id="PTHR30614">
    <property type="entry name" value="MEMBRANE COMPONENT OF AMINO ACID ABC TRANSPORTER"/>
    <property type="match status" value="1"/>
</dbReference>
<dbReference type="PROSITE" id="PS50928">
    <property type="entry name" value="ABC_TM1"/>
    <property type="match status" value="1"/>
</dbReference>
<protein>
    <submittedName>
        <fullName evidence="10">Polar amino acid transport system permease protein</fullName>
    </submittedName>
</protein>
<dbReference type="RefSeq" id="WP_202229172.1">
    <property type="nucleotide sequence ID" value="NZ_BAAALZ010000002.1"/>
</dbReference>
<sequence length="308" mass="33568">MKTTSPPRSPAAAGTAADITPLEIVPLKRYGRMVIAAVAVLLVGGLIFALVTSKNLDWRVVGQYLFAPVIIEGVILTVQLTVLAVIIGIVLGIVLALMKLSDNKVLTVLADLYLWFFRGTPQLIQLIFWFNLAFLFPTINLGFVSWDTNALITPFIAALIGLSLNEGAYMAEIIRGGILGVPKGQREAAIALGFTPLEMMTKIILPQTMRMVIPPTGNQAIAMLKVTSLVSVISARDLLTNAQMIYSRNYYVIELLIVACAWYLLLTTVATLLQNQLEKKYAGRSGNTPARGAHRGLFKRLTQTGAQR</sequence>
<comment type="similarity">
    <text evidence="8">Belongs to the binding-protein-dependent transport system permease family.</text>
</comment>
<dbReference type="Proteomes" id="UP000586095">
    <property type="component" value="Unassembled WGS sequence"/>
</dbReference>
<evidence type="ECO:0000259" key="9">
    <source>
        <dbReference type="PROSITE" id="PS50928"/>
    </source>
</evidence>
<dbReference type="InterPro" id="IPR010065">
    <property type="entry name" value="AA_ABC_transptr_permease_3TM"/>
</dbReference>
<dbReference type="Pfam" id="PF00528">
    <property type="entry name" value="BPD_transp_1"/>
    <property type="match status" value="1"/>
</dbReference>
<evidence type="ECO:0000256" key="1">
    <source>
        <dbReference type="ARBA" id="ARBA00004651"/>
    </source>
</evidence>
<dbReference type="InterPro" id="IPR000515">
    <property type="entry name" value="MetI-like"/>
</dbReference>
<dbReference type="InterPro" id="IPR035906">
    <property type="entry name" value="MetI-like_sf"/>
</dbReference>
<accession>A0A852RGF2</accession>
<feature type="domain" description="ABC transmembrane type-1" evidence="9">
    <location>
        <begin position="74"/>
        <end position="274"/>
    </location>
</feature>
<dbReference type="InterPro" id="IPR043429">
    <property type="entry name" value="ArtM/GltK/GlnP/TcyL/YhdX-like"/>
</dbReference>
<feature type="transmembrane region" description="Helical" evidence="8">
    <location>
        <begin position="33"/>
        <end position="52"/>
    </location>
</feature>
<keyword evidence="3" id="KW-1003">Cell membrane</keyword>
<keyword evidence="2 8" id="KW-0813">Transport</keyword>
<evidence type="ECO:0000256" key="4">
    <source>
        <dbReference type="ARBA" id="ARBA00022692"/>
    </source>
</evidence>
<keyword evidence="6 8" id="KW-1133">Transmembrane helix</keyword>
<comment type="subcellular location">
    <subcellularLocation>
        <location evidence="1 8">Cell membrane</location>
        <topology evidence="1 8">Multi-pass membrane protein</topology>
    </subcellularLocation>
</comment>
<reference evidence="10 11" key="1">
    <citation type="submission" date="2020-07" db="EMBL/GenBank/DDBJ databases">
        <title>Sequencing the genomes of 1000 actinobacteria strains.</title>
        <authorList>
            <person name="Klenk H.-P."/>
        </authorList>
    </citation>
    <scope>NUCLEOTIDE SEQUENCE [LARGE SCALE GENOMIC DNA]</scope>
    <source>
        <strain evidence="10 11">DSM 17380</strain>
    </source>
</reference>
<dbReference type="Gene3D" id="1.10.3720.10">
    <property type="entry name" value="MetI-like"/>
    <property type="match status" value="1"/>
</dbReference>
<dbReference type="CDD" id="cd06261">
    <property type="entry name" value="TM_PBP2"/>
    <property type="match status" value="1"/>
</dbReference>
<keyword evidence="4 8" id="KW-0812">Transmembrane</keyword>
<organism evidence="10 11">
    <name type="scientific">Leucobacter aridicollis</name>
    <dbReference type="NCBI Taxonomy" id="283878"/>
    <lineage>
        <taxon>Bacteria</taxon>
        <taxon>Bacillati</taxon>
        <taxon>Actinomycetota</taxon>
        <taxon>Actinomycetes</taxon>
        <taxon>Micrococcales</taxon>
        <taxon>Microbacteriaceae</taxon>
        <taxon>Leucobacter</taxon>
    </lineage>
</organism>
<evidence type="ECO:0000256" key="3">
    <source>
        <dbReference type="ARBA" id="ARBA00022475"/>
    </source>
</evidence>
<keyword evidence="7 8" id="KW-0472">Membrane</keyword>
<evidence type="ECO:0000256" key="6">
    <source>
        <dbReference type="ARBA" id="ARBA00022989"/>
    </source>
</evidence>